<proteinExistence type="inferred from homology"/>
<keyword evidence="4" id="KW-0963">Cytoplasm</keyword>
<keyword evidence="6" id="KW-0276">Fatty acid metabolism</keyword>
<keyword evidence="5" id="KW-0378">Hydrolase</keyword>
<feature type="non-terminal residue" evidence="12">
    <location>
        <position position="1"/>
    </location>
</feature>
<sequence length="283" mass="31413">HLARREVKCEYRRLFFFKSVSADTTVESTSMNGISRPRAHLLYSFSRSAVLYKQFMGSTSSHSMSPPVKVQPKEKATASLIFLHGLGDTGHGWAEQFKECSFKHIRCIFPHAPQKPVTLNAGMVMPSWFDIKGLTPNSPEDEHGIKEACKELQHLIAKEVNDGIAPERIVVGGFSQGGSVALYTTFATNTKVGGVVALSTWIPMNKHFTNQSNNKYNTEVPVLQCHGLADPLVPHRWGQATHEIIKSFNSKAQFKSYSGMGHSSCAEEMEDVRVFLVNLLTDS</sequence>
<dbReference type="PANTHER" id="PTHR10655:SF68">
    <property type="entry name" value="PALMITOYL-PROTEIN HYDROLASE"/>
    <property type="match status" value="1"/>
</dbReference>
<dbReference type="GO" id="GO:0005737">
    <property type="term" value="C:cytoplasm"/>
    <property type="evidence" value="ECO:0007669"/>
    <property type="project" value="UniProtKB-SubCell"/>
</dbReference>
<evidence type="ECO:0000259" key="11">
    <source>
        <dbReference type="Pfam" id="PF02230"/>
    </source>
</evidence>
<dbReference type="AlphaFoldDB" id="A0A0B6ZU99"/>
<accession>A0A0B6ZU99</accession>
<comment type="catalytic activity">
    <reaction evidence="10">
        <text>1-hexadecanoyl-sn-glycero-3-phosphocholine + H2O = sn-glycerol 3-phosphocholine + hexadecanoate + H(+)</text>
        <dbReference type="Rhea" id="RHEA:40435"/>
        <dbReference type="ChEBI" id="CHEBI:7896"/>
        <dbReference type="ChEBI" id="CHEBI:15377"/>
        <dbReference type="ChEBI" id="CHEBI:15378"/>
        <dbReference type="ChEBI" id="CHEBI:16870"/>
        <dbReference type="ChEBI" id="CHEBI:72998"/>
    </reaction>
    <physiologicalReaction direction="left-to-right" evidence="10">
        <dbReference type="Rhea" id="RHEA:40436"/>
    </physiologicalReaction>
</comment>
<organism evidence="12">
    <name type="scientific">Arion vulgaris</name>
    <dbReference type="NCBI Taxonomy" id="1028688"/>
    <lineage>
        <taxon>Eukaryota</taxon>
        <taxon>Metazoa</taxon>
        <taxon>Spiralia</taxon>
        <taxon>Lophotrochozoa</taxon>
        <taxon>Mollusca</taxon>
        <taxon>Gastropoda</taxon>
        <taxon>Heterobranchia</taxon>
        <taxon>Euthyneura</taxon>
        <taxon>Panpulmonata</taxon>
        <taxon>Eupulmonata</taxon>
        <taxon>Stylommatophora</taxon>
        <taxon>Helicina</taxon>
        <taxon>Arionoidea</taxon>
        <taxon>Arionidae</taxon>
        <taxon>Arion</taxon>
    </lineage>
</organism>
<comment type="subcellular location">
    <subcellularLocation>
        <location evidence="1">Cytoplasm</location>
    </subcellularLocation>
</comment>
<dbReference type="EMBL" id="HACG01025293">
    <property type="protein sequence ID" value="CEK72158.1"/>
    <property type="molecule type" value="Transcribed_RNA"/>
</dbReference>
<dbReference type="InterPro" id="IPR003140">
    <property type="entry name" value="PLipase/COase/thioEstase"/>
</dbReference>
<evidence type="ECO:0000256" key="5">
    <source>
        <dbReference type="ARBA" id="ARBA00022801"/>
    </source>
</evidence>
<comment type="similarity">
    <text evidence="2">Belongs to the AB hydrolase superfamily. AB hydrolase 2 family.</text>
</comment>
<comment type="catalytic activity">
    <reaction evidence="9">
        <text>S-hexadecanoyl-L-cysteinyl-[protein] + H2O = L-cysteinyl-[protein] + hexadecanoate + H(+)</text>
        <dbReference type="Rhea" id="RHEA:19233"/>
        <dbReference type="Rhea" id="RHEA-COMP:10131"/>
        <dbReference type="Rhea" id="RHEA-COMP:11032"/>
        <dbReference type="ChEBI" id="CHEBI:7896"/>
        <dbReference type="ChEBI" id="CHEBI:15377"/>
        <dbReference type="ChEBI" id="CHEBI:15378"/>
        <dbReference type="ChEBI" id="CHEBI:29950"/>
        <dbReference type="ChEBI" id="CHEBI:74151"/>
        <dbReference type="EC" id="3.1.2.22"/>
    </reaction>
</comment>
<evidence type="ECO:0000256" key="1">
    <source>
        <dbReference type="ARBA" id="ARBA00004496"/>
    </source>
</evidence>
<dbReference type="GO" id="GO:0052689">
    <property type="term" value="F:carboxylic ester hydrolase activity"/>
    <property type="evidence" value="ECO:0007669"/>
    <property type="project" value="TreeGrafter"/>
</dbReference>
<dbReference type="GO" id="GO:0008474">
    <property type="term" value="F:palmitoyl-(protein) hydrolase activity"/>
    <property type="evidence" value="ECO:0007669"/>
    <property type="project" value="UniProtKB-EC"/>
</dbReference>
<evidence type="ECO:0000256" key="4">
    <source>
        <dbReference type="ARBA" id="ARBA00022490"/>
    </source>
</evidence>
<evidence type="ECO:0000256" key="8">
    <source>
        <dbReference type="ARBA" id="ARBA00031195"/>
    </source>
</evidence>
<evidence type="ECO:0000256" key="2">
    <source>
        <dbReference type="ARBA" id="ARBA00006499"/>
    </source>
</evidence>
<dbReference type="EC" id="3.1.2.22" evidence="3"/>
<dbReference type="InterPro" id="IPR029058">
    <property type="entry name" value="AB_hydrolase_fold"/>
</dbReference>
<dbReference type="GO" id="GO:0006631">
    <property type="term" value="P:fatty acid metabolic process"/>
    <property type="evidence" value="ECO:0007669"/>
    <property type="project" value="UniProtKB-KW"/>
</dbReference>
<evidence type="ECO:0000256" key="9">
    <source>
        <dbReference type="ARBA" id="ARBA00047337"/>
    </source>
</evidence>
<evidence type="ECO:0000256" key="7">
    <source>
        <dbReference type="ARBA" id="ARBA00023098"/>
    </source>
</evidence>
<keyword evidence="7" id="KW-0443">Lipid metabolism</keyword>
<evidence type="ECO:0000256" key="6">
    <source>
        <dbReference type="ARBA" id="ARBA00022832"/>
    </source>
</evidence>
<evidence type="ECO:0000313" key="12">
    <source>
        <dbReference type="EMBL" id="CEK72158.1"/>
    </source>
</evidence>
<protein>
    <recommendedName>
        <fullName evidence="3">palmitoyl-protein hydrolase</fullName>
        <ecNumber evidence="3">3.1.2.22</ecNumber>
    </recommendedName>
    <alternativeName>
        <fullName evidence="8">Palmitoyl-protein hydrolase</fullName>
    </alternativeName>
</protein>
<dbReference type="SUPFAM" id="SSF53474">
    <property type="entry name" value="alpha/beta-Hydrolases"/>
    <property type="match status" value="1"/>
</dbReference>
<evidence type="ECO:0000256" key="10">
    <source>
        <dbReference type="ARBA" id="ARBA00048656"/>
    </source>
</evidence>
<gene>
    <name evidence="12" type="primary">ORF81299</name>
</gene>
<feature type="domain" description="Phospholipase/carboxylesterase/thioesterase" evidence="11">
    <location>
        <begin position="70"/>
        <end position="277"/>
    </location>
</feature>
<evidence type="ECO:0000256" key="3">
    <source>
        <dbReference type="ARBA" id="ARBA00012423"/>
    </source>
</evidence>
<dbReference type="Gene3D" id="3.40.50.1820">
    <property type="entry name" value="alpha/beta hydrolase"/>
    <property type="match status" value="1"/>
</dbReference>
<name>A0A0B6ZU99_9EUPU</name>
<reference evidence="12" key="1">
    <citation type="submission" date="2014-12" db="EMBL/GenBank/DDBJ databases">
        <title>Insight into the proteome of Arion vulgaris.</title>
        <authorList>
            <person name="Aradska J."/>
            <person name="Bulat T."/>
            <person name="Smidak R."/>
            <person name="Sarate P."/>
            <person name="Gangsoo J."/>
            <person name="Sialana F."/>
            <person name="Bilban M."/>
            <person name="Lubec G."/>
        </authorList>
    </citation>
    <scope>NUCLEOTIDE SEQUENCE</scope>
    <source>
        <tissue evidence="12">Skin</tissue>
    </source>
</reference>
<dbReference type="Pfam" id="PF02230">
    <property type="entry name" value="Abhydrolase_2"/>
    <property type="match status" value="1"/>
</dbReference>
<dbReference type="FunFam" id="3.40.50.1820:FF:000010">
    <property type="entry name" value="Acyl-protein thioesterase 2"/>
    <property type="match status" value="1"/>
</dbReference>
<dbReference type="PANTHER" id="PTHR10655">
    <property type="entry name" value="LYSOPHOSPHOLIPASE-RELATED"/>
    <property type="match status" value="1"/>
</dbReference>
<dbReference type="InterPro" id="IPR050565">
    <property type="entry name" value="LYPA1-2/EST-like"/>
</dbReference>